<keyword evidence="2" id="KW-1133">Transmembrane helix</keyword>
<dbReference type="InterPro" id="IPR050706">
    <property type="entry name" value="Cyclic-di-GMP_PDE-like"/>
</dbReference>
<feature type="coiled-coil region" evidence="1">
    <location>
        <begin position="211"/>
        <end position="242"/>
    </location>
</feature>
<dbReference type="CDD" id="cd01948">
    <property type="entry name" value="EAL"/>
    <property type="match status" value="1"/>
</dbReference>
<gene>
    <name evidence="6" type="ORF">CAL15_16215</name>
</gene>
<dbReference type="InterPro" id="IPR029787">
    <property type="entry name" value="Nucleotide_cyclase"/>
</dbReference>
<feature type="domain" description="EAL" evidence="3">
    <location>
        <begin position="420"/>
        <end position="653"/>
    </location>
</feature>
<dbReference type="InterPro" id="IPR032244">
    <property type="entry name" value="LapD_MoxY_N"/>
</dbReference>
<dbReference type="Gene3D" id="3.30.70.270">
    <property type="match status" value="1"/>
</dbReference>
<dbReference type="GO" id="GO:0071111">
    <property type="term" value="F:cyclic-guanylate-specific phosphodiesterase activity"/>
    <property type="evidence" value="ECO:0007669"/>
    <property type="project" value="InterPro"/>
</dbReference>
<name>A0A1W6ZG18_9BORD</name>
<dbReference type="PROSITE" id="PS50883">
    <property type="entry name" value="EAL"/>
    <property type="match status" value="1"/>
</dbReference>
<evidence type="ECO:0000313" key="7">
    <source>
        <dbReference type="Proteomes" id="UP000194161"/>
    </source>
</evidence>
<dbReference type="RefSeq" id="WP_086079544.1">
    <property type="nucleotide sequence ID" value="NZ_CP021111.1"/>
</dbReference>
<dbReference type="Proteomes" id="UP000194161">
    <property type="component" value="Chromosome"/>
</dbReference>
<dbReference type="PANTHER" id="PTHR33121">
    <property type="entry name" value="CYCLIC DI-GMP PHOSPHODIESTERASE PDEF"/>
    <property type="match status" value="1"/>
</dbReference>
<dbReference type="InterPro" id="IPR003660">
    <property type="entry name" value="HAMP_dom"/>
</dbReference>
<reference evidence="6 7" key="1">
    <citation type="submission" date="2017-05" db="EMBL/GenBank/DDBJ databases">
        <title>Complete and WGS of Bordetella genogroups.</title>
        <authorList>
            <person name="Spilker T."/>
            <person name="LiPuma J."/>
        </authorList>
    </citation>
    <scope>NUCLEOTIDE SEQUENCE [LARGE SCALE GENOMIC DNA]</scope>
    <source>
        <strain evidence="6 7">AU7206</strain>
    </source>
</reference>
<dbReference type="SUPFAM" id="SSF141868">
    <property type="entry name" value="EAL domain-like"/>
    <property type="match status" value="1"/>
</dbReference>
<dbReference type="PROSITE" id="PS50887">
    <property type="entry name" value="GGDEF"/>
    <property type="match status" value="1"/>
</dbReference>
<protein>
    <submittedName>
        <fullName evidence="6">GGDEF domain-containing protein</fullName>
    </submittedName>
</protein>
<dbReference type="SMART" id="SM00052">
    <property type="entry name" value="EAL"/>
    <property type="match status" value="1"/>
</dbReference>
<dbReference type="Gene3D" id="3.30.110.200">
    <property type="match status" value="1"/>
</dbReference>
<evidence type="ECO:0000259" key="3">
    <source>
        <dbReference type="PROSITE" id="PS50883"/>
    </source>
</evidence>
<proteinExistence type="predicted"/>
<feature type="transmembrane region" description="Helical" evidence="2">
    <location>
        <begin position="153"/>
        <end position="172"/>
    </location>
</feature>
<dbReference type="KEGG" id="bgm:CAL15_16215"/>
<dbReference type="EMBL" id="CP021111">
    <property type="protein sequence ID" value="ARP95784.1"/>
    <property type="molecule type" value="Genomic_DNA"/>
</dbReference>
<keyword evidence="2" id="KW-0812">Transmembrane</keyword>
<dbReference type="AlphaFoldDB" id="A0A1W6ZG18"/>
<dbReference type="STRING" id="463040.CAL15_16215"/>
<dbReference type="Pfam" id="PF16448">
    <property type="entry name" value="LapD_MoxY_N"/>
    <property type="match status" value="1"/>
</dbReference>
<dbReference type="Gene3D" id="6.20.270.20">
    <property type="entry name" value="LapD/MoxY periplasmic domain"/>
    <property type="match status" value="1"/>
</dbReference>
<dbReference type="InterPro" id="IPR000160">
    <property type="entry name" value="GGDEF_dom"/>
</dbReference>
<evidence type="ECO:0000313" key="6">
    <source>
        <dbReference type="EMBL" id="ARP95784.1"/>
    </source>
</evidence>
<dbReference type="InterPro" id="IPR001633">
    <property type="entry name" value="EAL_dom"/>
</dbReference>
<sequence>MSKSILRRLLLSVSGAVAVILAGVLALSVSAAREYLSGQLQMQSRDAAVALALSLSQPGSADPAVRALLVTALFDGGNFREVSFQDAQGNPVVQRRAGQAHPAVPAWFRDVVPLRARSATQAVSDGWRQMGTVTVVADDTYAWESLWRSCVRMTALVLAAGLLWALSAWFLVRWLRLRVLPELGDEVRALGQGIWEGPPAAPRVSELAGLAQAVNQAREQLRAQAESQAARTESMQAELDRDLVTGAASRKAFLHELECALAESGEEAAAHRRYPMGHVLVFRQRDLAGINRHMHRALVDQWLRMVYDRIHAAVAARRHPGAVLGRLNGSDFALLFPHSTTPVATLLAERLRAELRHLRIPVGEGELCRWALALTNYTHGARVGEVLARLDHALMQAENAGDDRLQLAPEEVPPALTMGESAWKEVIQNGLRLSLYALAVEPVVDLDGHVVRHEAQLTLQASGEAEPMPASMFIPVAVRLDLSADCDLQAVRLGLEWLAQHRGELSVRLSLPSLRQSGFLVQLQRLLVESPALARRLYVEVDAHGLVEQYASIEDLCRLAARMGTRVGLRRLAQQFNALTRLHGLPLAYVKLGGSFVGGLAASPGSQALVSTVIDLASQRDIDVCAEDVPDAATRRVLEQLGVRLMRGPGATV</sequence>
<dbReference type="PANTHER" id="PTHR33121:SF79">
    <property type="entry name" value="CYCLIC DI-GMP PHOSPHODIESTERASE PDED-RELATED"/>
    <property type="match status" value="1"/>
</dbReference>
<dbReference type="OrthoDB" id="5894408at2"/>
<organism evidence="6 7">
    <name type="scientific">Bordetella genomosp. 13</name>
    <dbReference type="NCBI Taxonomy" id="463040"/>
    <lineage>
        <taxon>Bacteria</taxon>
        <taxon>Pseudomonadati</taxon>
        <taxon>Pseudomonadota</taxon>
        <taxon>Betaproteobacteria</taxon>
        <taxon>Burkholderiales</taxon>
        <taxon>Alcaligenaceae</taxon>
        <taxon>Bordetella</taxon>
    </lineage>
</organism>
<accession>A0A1W6ZG18</accession>
<feature type="domain" description="GGDEF" evidence="5">
    <location>
        <begin position="275"/>
        <end position="410"/>
    </location>
</feature>
<evidence type="ECO:0000256" key="2">
    <source>
        <dbReference type="SAM" id="Phobius"/>
    </source>
</evidence>
<dbReference type="SUPFAM" id="SSF55073">
    <property type="entry name" value="Nucleotide cyclase"/>
    <property type="match status" value="1"/>
</dbReference>
<dbReference type="InterPro" id="IPR043128">
    <property type="entry name" value="Rev_trsase/Diguanyl_cyclase"/>
</dbReference>
<keyword evidence="2" id="KW-0472">Membrane</keyword>
<keyword evidence="7" id="KW-1185">Reference proteome</keyword>
<evidence type="ECO:0000256" key="1">
    <source>
        <dbReference type="SAM" id="Coils"/>
    </source>
</evidence>
<dbReference type="SMART" id="SM00267">
    <property type="entry name" value="GGDEF"/>
    <property type="match status" value="1"/>
</dbReference>
<dbReference type="GO" id="GO:0016020">
    <property type="term" value="C:membrane"/>
    <property type="evidence" value="ECO:0007669"/>
    <property type="project" value="InterPro"/>
</dbReference>
<dbReference type="InterPro" id="IPR042461">
    <property type="entry name" value="LapD_MoxY_peri_C"/>
</dbReference>
<dbReference type="Pfam" id="PF00990">
    <property type="entry name" value="GGDEF"/>
    <property type="match status" value="1"/>
</dbReference>
<dbReference type="Pfam" id="PF00563">
    <property type="entry name" value="EAL"/>
    <property type="match status" value="1"/>
</dbReference>
<keyword evidence="1" id="KW-0175">Coiled coil</keyword>
<dbReference type="InterPro" id="IPR035919">
    <property type="entry name" value="EAL_sf"/>
</dbReference>
<dbReference type="Gene3D" id="3.20.20.450">
    <property type="entry name" value="EAL domain"/>
    <property type="match status" value="1"/>
</dbReference>
<dbReference type="PROSITE" id="PS50885">
    <property type="entry name" value="HAMP"/>
    <property type="match status" value="1"/>
</dbReference>
<evidence type="ECO:0000259" key="5">
    <source>
        <dbReference type="PROSITE" id="PS50887"/>
    </source>
</evidence>
<dbReference type="GO" id="GO:0007165">
    <property type="term" value="P:signal transduction"/>
    <property type="evidence" value="ECO:0007669"/>
    <property type="project" value="InterPro"/>
</dbReference>
<feature type="domain" description="HAMP" evidence="4">
    <location>
        <begin position="174"/>
        <end position="226"/>
    </location>
</feature>
<evidence type="ECO:0000259" key="4">
    <source>
        <dbReference type="PROSITE" id="PS50885"/>
    </source>
</evidence>